<organism evidence="6 7">
    <name type="scientific">Candidatus Uhrbacteria bacterium GW2011_GWA2_52_8d</name>
    <dbReference type="NCBI Taxonomy" id="1618979"/>
    <lineage>
        <taxon>Bacteria</taxon>
        <taxon>Candidatus Uhriibacteriota</taxon>
    </lineage>
</organism>
<dbReference type="InterPro" id="IPR053160">
    <property type="entry name" value="MFS_DHA3_Transporter"/>
</dbReference>
<evidence type="ECO:0000256" key="4">
    <source>
        <dbReference type="ARBA" id="ARBA00023136"/>
    </source>
</evidence>
<reference evidence="6 7" key="1">
    <citation type="journal article" date="2015" name="Nature">
        <title>rRNA introns, odd ribosomes, and small enigmatic genomes across a large radiation of phyla.</title>
        <authorList>
            <person name="Brown C.T."/>
            <person name="Hug L.A."/>
            <person name="Thomas B.C."/>
            <person name="Sharon I."/>
            <person name="Castelle C.J."/>
            <person name="Singh A."/>
            <person name="Wilkins M.J."/>
            <person name="Williams K.H."/>
            <person name="Banfield J.F."/>
        </authorList>
    </citation>
    <scope>NUCLEOTIDE SEQUENCE [LARGE SCALE GENOMIC DNA]</scope>
</reference>
<dbReference type="Proteomes" id="UP000034054">
    <property type="component" value="Unassembled WGS sequence"/>
</dbReference>
<dbReference type="InterPro" id="IPR011701">
    <property type="entry name" value="MFS"/>
</dbReference>
<accession>A0A0G1ZX79</accession>
<comment type="caution">
    <text evidence="6">The sequence shown here is derived from an EMBL/GenBank/DDBJ whole genome shotgun (WGS) entry which is preliminary data.</text>
</comment>
<dbReference type="GO" id="GO:0016020">
    <property type="term" value="C:membrane"/>
    <property type="evidence" value="ECO:0007669"/>
    <property type="project" value="UniProtKB-SubCell"/>
</dbReference>
<evidence type="ECO:0000256" key="1">
    <source>
        <dbReference type="ARBA" id="ARBA00004141"/>
    </source>
</evidence>
<evidence type="ECO:0008006" key="8">
    <source>
        <dbReference type="Google" id="ProtNLM"/>
    </source>
</evidence>
<evidence type="ECO:0000256" key="2">
    <source>
        <dbReference type="ARBA" id="ARBA00022692"/>
    </source>
</evidence>
<feature type="transmembrane region" description="Helical" evidence="5">
    <location>
        <begin position="37"/>
        <end position="58"/>
    </location>
</feature>
<dbReference type="PROSITE" id="PS00216">
    <property type="entry name" value="SUGAR_TRANSPORT_1"/>
    <property type="match status" value="1"/>
</dbReference>
<dbReference type="PANTHER" id="PTHR23530">
    <property type="entry name" value="TRANSPORT PROTEIN-RELATED"/>
    <property type="match status" value="1"/>
</dbReference>
<dbReference type="InterPro" id="IPR036259">
    <property type="entry name" value="MFS_trans_sf"/>
</dbReference>
<keyword evidence="3 5" id="KW-1133">Transmembrane helix</keyword>
<dbReference type="GO" id="GO:0022857">
    <property type="term" value="F:transmembrane transporter activity"/>
    <property type="evidence" value="ECO:0007669"/>
    <property type="project" value="InterPro"/>
</dbReference>
<dbReference type="PANTHER" id="PTHR23530:SF1">
    <property type="entry name" value="PERMEASE, MAJOR FACILITATOR SUPERFAMILY-RELATED"/>
    <property type="match status" value="1"/>
</dbReference>
<evidence type="ECO:0000313" key="6">
    <source>
        <dbReference type="EMBL" id="KKW33017.1"/>
    </source>
</evidence>
<keyword evidence="4 5" id="KW-0472">Membrane</keyword>
<comment type="subcellular location">
    <subcellularLocation>
        <location evidence="1">Membrane</location>
        <topology evidence="1">Multi-pass membrane protein</topology>
    </subcellularLocation>
</comment>
<dbReference type="Gene3D" id="1.20.1250.20">
    <property type="entry name" value="MFS general substrate transporter like domains"/>
    <property type="match status" value="1"/>
</dbReference>
<evidence type="ECO:0000256" key="5">
    <source>
        <dbReference type="SAM" id="Phobius"/>
    </source>
</evidence>
<gene>
    <name evidence="6" type="ORF">UY76_C0011G0013</name>
</gene>
<keyword evidence="2 5" id="KW-0812">Transmembrane</keyword>
<evidence type="ECO:0000256" key="3">
    <source>
        <dbReference type="ARBA" id="ARBA00022989"/>
    </source>
</evidence>
<proteinExistence type="predicted"/>
<evidence type="ECO:0000313" key="7">
    <source>
        <dbReference type="Proteomes" id="UP000034054"/>
    </source>
</evidence>
<dbReference type="InterPro" id="IPR005829">
    <property type="entry name" value="Sugar_transporter_CS"/>
</dbReference>
<protein>
    <recommendedName>
        <fullName evidence="8">Major facilitator superfamily (MFS) profile domain-containing protein</fullName>
    </recommendedName>
</protein>
<dbReference type="EMBL" id="LCRH01000011">
    <property type="protein sequence ID" value="KKW33017.1"/>
    <property type="molecule type" value="Genomic_DNA"/>
</dbReference>
<feature type="transmembrane region" description="Helical" evidence="5">
    <location>
        <begin position="148"/>
        <end position="176"/>
    </location>
</feature>
<feature type="non-terminal residue" evidence="6">
    <location>
        <position position="349"/>
    </location>
</feature>
<feature type="transmembrane region" description="Helical" evidence="5">
    <location>
        <begin position="300"/>
        <end position="319"/>
    </location>
</feature>
<feature type="transmembrane region" description="Helical" evidence="5">
    <location>
        <begin position="275"/>
        <end position="294"/>
    </location>
</feature>
<sequence length="349" mass="38797">MALHHNLRLMKWFNFFIDFKPYSPIAIVYFAQVTGSFASGLLVFSIFSIAISVFEIPTGIYSDKIGRRKTLILGAIASVVSLTFYAIGGTFWMLVLGAIFAGFQESFFSGNNDALIYDSLAETKEQDTFHEHLGKINSMFQLGLGTSALLASLLVGISLSFVFWVSVIPQVIALLIGLRLTEPKVHFARESGNMYVHFREALKKFKENYKLRDLSLSSILKFGMGEVSHQFTPAFIVTVWPVWALGIYRSLCNLFAYIGSRCSGNILNKFSAFKVLLIGQVLSIAIDIGAVWYPGVWSPILISLTSISFGISLIALQALMHKEFSDKQRATMGSINSLFGNIFFAVFAY</sequence>
<name>A0A0G1ZX79_9BACT</name>
<dbReference type="Pfam" id="PF07690">
    <property type="entry name" value="MFS_1"/>
    <property type="match status" value="1"/>
</dbReference>
<dbReference type="AlphaFoldDB" id="A0A0G1ZX79"/>
<feature type="transmembrane region" description="Helical" evidence="5">
    <location>
        <begin position="70"/>
        <end position="103"/>
    </location>
</feature>
<dbReference type="SUPFAM" id="SSF103473">
    <property type="entry name" value="MFS general substrate transporter"/>
    <property type="match status" value="1"/>
</dbReference>